<accession>A0AAD1G2Q6</accession>
<keyword evidence="2" id="KW-0472">Membrane</keyword>
<keyword evidence="6" id="KW-1185">Reference proteome</keyword>
<reference evidence="3 5" key="1">
    <citation type="submission" date="2018-06" db="EMBL/GenBank/DDBJ databases">
        <title>Complete Genome Sequence of the Microcystin-Degrading Bacterium Sphingosinicella microcystinivorans Strain B-9.</title>
        <authorList>
            <person name="Jin H."/>
            <person name="Nishizawa T."/>
            <person name="Guo Y."/>
            <person name="Nishizawa A."/>
            <person name="Park H."/>
            <person name="Kato H."/>
            <person name="Tsuji K."/>
            <person name="Harada K."/>
        </authorList>
    </citation>
    <scope>NUCLEOTIDE SEQUENCE [LARGE SCALE GENOMIC DNA]</scope>
    <source>
        <strain evidence="3 5">B9</strain>
    </source>
</reference>
<name>A0AAD1G2Q6_SPHMI</name>
<feature type="transmembrane region" description="Helical" evidence="2">
    <location>
        <begin position="6"/>
        <end position="24"/>
    </location>
</feature>
<keyword evidence="2" id="KW-0812">Transmembrane</keyword>
<dbReference type="AlphaFoldDB" id="A0AAD1G2Q6"/>
<dbReference type="RefSeq" id="WP_126494986.1">
    <property type="nucleotide sequence ID" value="NZ_AP018711.1"/>
</dbReference>
<protein>
    <submittedName>
        <fullName evidence="4">Uncharacterized protein DUF2125</fullName>
    </submittedName>
</protein>
<dbReference type="Pfam" id="PF09898">
    <property type="entry name" value="DUF2125"/>
    <property type="match status" value="1"/>
</dbReference>
<proteinExistence type="predicted"/>
<dbReference type="EMBL" id="RBWX01000009">
    <property type="protein sequence ID" value="RKS88154.1"/>
    <property type="molecule type" value="Genomic_DNA"/>
</dbReference>
<reference evidence="4 6" key="2">
    <citation type="submission" date="2018-10" db="EMBL/GenBank/DDBJ databases">
        <title>Genomic Encyclopedia of Type Strains, Phase IV (KMG-IV): sequencing the most valuable type-strain genomes for metagenomic binning, comparative biology and taxonomic classification.</title>
        <authorList>
            <person name="Goeker M."/>
        </authorList>
    </citation>
    <scope>NUCLEOTIDE SEQUENCE [LARGE SCALE GENOMIC DNA]</scope>
    <source>
        <strain evidence="4 6">DSM 19791</strain>
    </source>
</reference>
<sequence length="317" mass="34058">MRRLPFWVPVLPLLLGLIAYWLYWQGEAKGFGEIVSARIGAPVETAGFPYRIEARAGDIAVRRQTRELSFAAHASSVVVNRQPWRTGHVVVVAEQPRLQFALTRLAGMRLDVEAPAMLASVRRPGDTLERLSMQFETAKVWLPFAGGPFDASNFELHLRETPGGEPQGKSPTLPVQAEARIAGTLDRAGVSLGIDIPLFVTARAPINAIDGWRNGGTIEVKGAQLLARDKPLADIDATLAPLPDGRIAVSGTIRSECPFTVKALLEGTVPAAEYRARRARTMTLTGDSAAGVTVGDPEGASGGPVRSQEPPCPVPHR</sequence>
<dbReference type="EMBL" id="AP018711">
    <property type="protein sequence ID" value="BBE35965.1"/>
    <property type="molecule type" value="Genomic_DNA"/>
</dbReference>
<dbReference type="KEGG" id="smic:SmB9_36230"/>
<gene>
    <name evidence="4" type="ORF">DFR51_2801</name>
    <name evidence="3" type="ORF">SmB9_36230</name>
</gene>
<evidence type="ECO:0000313" key="3">
    <source>
        <dbReference type="EMBL" id="BBE35965.1"/>
    </source>
</evidence>
<dbReference type="InterPro" id="IPR018666">
    <property type="entry name" value="DUF2125"/>
</dbReference>
<evidence type="ECO:0000313" key="6">
    <source>
        <dbReference type="Proteomes" id="UP000276029"/>
    </source>
</evidence>
<feature type="region of interest" description="Disordered" evidence="1">
    <location>
        <begin position="287"/>
        <end position="317"/>
    </location>
</feature>
<evidence type="ECO:0000313" key="4">
    <source>
        <dbReference type="EMBL" id="RKS88154.1"/>
    </source>
</evidence>
<evidence type="ECO:0000313" key="5">
    <source>
        <dbReference type="Proteomes" id="UP000275727"/>
    </source>
</evidence>
<keyword evidence="2" id="KW-1133">Transmembrane helix</keyword>
<dbReference type="Proteomes" id="UP000275727">
    <property type="component" value="Chromosome"/>
</dbReference>
<evidence type="ECO:0000256" key="1">
    <source>
        <dbReference type="SAM" id="MobiDB-lite"/>
    </source>
</evidence>
<dbReference type="Proteomes" id="UP000276029">
    <property type="component" value="Unassembled WGS sequence"/>
</dbReference>
<organism evidence="3 5">
    <name type="scientific">Sphingosinicella microcystinivorans</name>
    <dbReference type="NCBI Taxonomy" id="335406"/>
    <lineage>
        <taxon>Bacteria</taxon>
        <taxon>Pseudomonadati</taxon>
        <taxon>Pseudomonadota</taxon>
        <taxon>Alphaproteobacteria</taxon>
        <taxon>Sphingomonadales</taxon>
        <taxon>Sphingosinicellaceae</taxon>
        <taxon>Sphingosinicella</taxon>
    </lineage>
</organism>
<evidence type="ECO:0000256" key="2">
    <source>
        <dbReference type="SAM" id="Phobius"/>
    </source>
</evidence>